<keyword evidence="4 9" id="KW-0547">Nucleotide-binding</keyword>
<feature type="non-terminal residue" evidence="12">
    <location>
        <position position="573"/>
    </location>
</feature>
<dbReference type="RefSeq" id="XP_019041300.1">
    <property type="nucleotide sequence ID" value="XM_019180657.1"/>
</dbReference>
<dbReference type="AlphaFoldDB" id="A0A1E3P9K4"/>
<protein>
    <recommendedName>
        <fullName evidence="1">non-specific serine/threonine protein kinase</fullName>
        <ecNumber evidence="1">2.7.11.1</ecNumber>
    </recommendedName>
</protein>
<evidence type="ECO:0000256" key="4">
    <source>
        <dbReference type="ARBA" id="ARBA00022741"/>
    </source>
</evidence>
<dbReference type="InterPro" id="IPR011009">
    <property type="entry name" value="Kinase-like_dom_sf"/>
</dbReference>
<dbReference type="EC" id="2.7.11.1" evidence="1"/>
<dbReference type="PANTHER" id="PTHR24343:SF113">
    <property type="entry name" value="NITROGEN PERMEASE REACTIVATOR PROTEIN-RELATED"/>
    <property type="match status" value="1"/>
</dbReference>
<feature type="compositionally biased region" description="Polar residues" evidence="10">
    <location>
        <begin position="18"/>
        <end position="37"/>
    </location>
</feature>
<dbReference type="Pfam" id="PF00069">
    <property type="entry name" value="Pkinase"/>
    <property type="match status" value="1"/>
</dbReference>
<gene>
    <name evidence="12" type="ORF">WICANDRAFT_15743</name>
</gene>
<dbReference type="OrthoDB" id="6513151at2759"/>
<reference evidence="12 13" key="1">
    <citation type="journal article" date="2016" name="Proc. Natl. Acad. Sci. U.S.A.">
        <title>Comparative genomics of biotechnologically important yeasts.</title>
        <authorList>
            <person name="Riley R."/>
            <person name="Haridas S."/>
            <person name="Wolfe K.H."/>
            <person name="Lopes M.R."/>
            <person name="Hittinger C.T."/>
            <person name="Goeker M."/>
            <person name="Salamov A.A."/>
            <person name="Wisecaver J.H."/>
            <person name="Long T.M."/>
            <person name="Calvey C.H."/>
            <person name="Aerts A.L."/>
            <person name="Barry K.W."/>
            <person name="Choi C."/>
            <person name="Clum A."/>
            <person name="Coughlan A.Y."/>
            <person name="Deshpande S."/>
            <person name="Douglass A.P."/>
            <person name="Hanson S.J."/>
            <person name="Klenk H.-P."/>
            <person name="LaButti K.M."/>
            <person name="Lapidus A."/>
            <person name="Lindquist E.A."/>
            <person name="Lipzen A.M."/>
            <person name="Meier-Kolthoff J.P."/>
            <person name="Ohm R.A."/>
            <person name="Otillar R.P."/>
            <person name="Pangilinan J.L."/>
            <person name="Peng Y."/>
            <person name="Rokas A."/>
            <person name="Rosa C.A."/>
            <person name="Scheuner C."/>
            <person name="Sibirny A.A."/>
            <person name="Slot J.C."/>
            <person name="Stielow J.B."/>
            <person name="Sun H."/>
            <person name="Kurtzman C.P."/>
            <person name="Blackwell M."/>
            <person name="Grigoriev I.V."/>
            <person name="Jeffries T.W."/>
        </authorList>
    </citation>
    <scope>NUCLEOTIDE SEQUENCE [LARGE SCALE GENOMIC DNA]</scope>
    <source>
        <strain evidence="13">ATCC 58044 / CBS 1984 / NCYC 433 / NRRL Y-366-8</strain>
    </source>
</reference>
<dbReference type="InterPro" id="IPR000719">
    <property type="entry name" value="Prot_kinase_dom"/>
</dbReference>
<dbReference type="Gene3D" id="1.10.510.10">
    <property type="entry name" value="Transferase(Phosphotransferase) domain 1"/>
    <property type="match status" value="1"/>
</dbReference>
<accession>A0A1E3P9K4</accession>
<feature type="region of interest" description="Disordered" evidence="10">
    <location>
        <begin position="1"/>
        <end position="37"/>
    </location>
</feature>
<dbReference type="GO" id="GO:0004674">
    <property type="term" value="F:protein serine/threonine kinase activity"/>
    <property type="evidence" value="ECO:0007669"/>
    <property type="project" value="UniProtKB-KW"/>
</dbReference>
<dbReference type="GO" id="GO:0005524">
    <property type="term" value="F:ATP binding"/>
    <property type="evidence" value="ECO:0007669"/>
    <property type="project" value="UniProtKB-UniRule"/>
</dbReference>
<dbReference type="PROSITE" id="PS00108">
    <property type="entry name" value="PROTEIN_KINASE_ST"/>
    <property type="match status" value="1"/>
</dbReference>
<feature type="binding site" evidence="9">
    <location>
        <position position="248"/>
    </location>
    <ligand>
        <name>ATP</name>
        <dbReference type="ChEBI" id="CHEBI:30616"/>
    </ligand>
</feature>
<dbReference type="PROSITE" id="PS00107">
    <property type="entry name" value="PROTEIN_KINASE_ATP"/>
    <property type="match status" value="1"/>
</dbReference>
<feature type="compositionally biased region" description="Low complexity" evidence="10">
    <location>
        <begin position="132"/>
        <end position="142"/>
    </location>
</feature>
<sequence length="573" mass="62745">SNSHSYSSSIPYSVPNSGNQDTSIHTNPSSVPRHNGLPSNISMIESINITSPKVSTSDIEPRFVISKQKIAAAHAANSQSRSMSTSHSSGMFSRSRKNSQMDLGSFYNNNYSSQNSPANGHAPPPIEIVTGSPSSSSSVESYSRSRHSSMVDLKRFFKKSGSSPKTNGSSFAMSPIASNFSMGSSSLSRDRSGSMSSSYSNNVSAYTTPQTLPFSKRYGKFGENLGAGAGGSVKLVKRLSDQKVFAVKEFRQRTATETRREYAKKITGEYCIGSTLRHPNIIETVEIAYENDRILQVMEYCDYDLFAIVMSNKMSAHEIDCCFKQILTGIEYLHHMGLAHRDLKLDNCVINSQGIVKLIDFGSAVVFSYPFSKTLIEASGIVGSDPYLSPETLVFSKYDPRPVDIWSAAMIYCCMVLKKFPWKVPKLADNSFKLFCSGRDSDSLSALLTRVPSPKPVEVKPIEKSSGLSNLSKAFSKPLSEVETLVGDSRLLQALPAQARSVIGRMVDLAPACRASIDEVMADPWLKNVATCTVEEHIDGSGISNHIYHKAKNHEHTQVDQSEAHIASLEKKK</sequence>
<comment type="catalytic activity">
    <reaction evidence="8">
        <text>L-seryl-[protein] + ATP = O-phospho-L-seryl-[protein] + ADP + H(+)</text>
        <dbReference type="Rhea" id="RHEA:17989"/>
        <dbReference type="Rhea" id="RHEA-COMP:9863"/>
        <dbReference type="Rhea" id="RHEA-COMP:11604"/>
        <dbReference type="ChEBI" id="CHEBI:15378"/>
        <dbReference type="ChEBI" id="CHEBI:29999"/>
        <dbReference type="ChEBI" id="CHEBI:30616"/>
        <dbReference type="ChEBI" id="CHEBI:83421"/>
        <dbReference type="ChEBI" id="CHEBI:456216"/>
        <dbReference type="EC" id="2.7.11.1"/>
    </reaction>
</comment>
<evidence type="ECO:0000256" key="2">
    <source>
        <dbReference type="ARBA" id="ARBA00022527"/>
    </source>
</evidence>
<name>A0A1E3P9K4_WICAA</name>
<evidence type="ECO:0000259" key="11">
    <source>
        <dbReference type="PROSITE" id="PS50011"/>
    </source>
</evidence>
<dbReference type="GeneID" id="30197903"/>
<keyword evidence="3" id="KW-0808">Transferase</keyword>
<proteinExistence type="predicted"/>
<evidence type="ECO:0000256" key="1">
    <source>
        <dbReference type="ARBA" id="ARBA00012513"/>
    </source>
</evidence>
<dbReference type="FunFam" id="1.10.510.10:FF:000919">
    <property type="entry name" value="NPR1p Protein kinase"/>
    <property type="match status" value="1"/>
</dbReference>
<feature type="compositionally biased region" description="Low complexity" evidence="10">
    <location>
        <begin position="1"/>
        <end position="17"/>
    </location>
</feature>
<dbReference type="InterPro" id="IPR008271">
    <property type="entry name" value="Ser/Thr_kinase_AS"/>
</dbReference>
<comment type="catalytic activity">
    <reaction evidence="7">
        <text>L-threonyl-[protein] + ATP = O-phospho-L-threonyl-[protein] + ADP + H(+)</text>
        <dbReference type="Rhea" id="RHEA:46608"/>
        <dbReference type="Rhea" id="RHEA-COMP:11060"/>
        <dbReference type="Rhea" id="RHEA-COMP:11605"/>
        <dbReference type="ChEBI" id="CHEBI:15378"/>
        <dbReference type="ChEBI" id="CHEBI:30013"/>
        <dbReference type="ChEBI" id="CHEBI:30616"/>
        <dbReference type="ChEBI" id="CHEBI:61977"/>
        <dbReference type="ChEBI" id="CHEBI:456216"/>
        <dbReference type="EC" id="2.7.11.1"/>
    </reaction>
</comment>
<evidence type="ECO:0000256" key="8">
    <source>
        <dbReference type="ARBA" id="ARBA00048679"/>
    </source>
</evidence>
<feature type="compositionally biased region" description="Low complexity" evidence="10">
    <location>
        <begin position="78"/>
        <end position="93"/>
    </location>
</feature>
<evidence type="ECO:0000256" key="9">
    <source>
        <dbReference type="PROSITE-ProRule" id="PRU10141"/>
    </source>
</evidence>
<keyword evidence="2" id="KW-0723">Serine/threonine-protein kinase</keyword>
<dbReference type="Gene3D" id="3.30.200.20">
    <property type="entry name" value="Phosphorylase Kinase, domain 1"/>
    <property type="match status" value="1"/>
</dbReference>
<keyword evidence="6 9" id="KW-0067">ATP-binding</keyword>
<feature type="compositionally biased region" description="Low complexity" evidence="10">
    <location>
        <begin position="105"/>
        <end position="116"/>
    </location>
</feature>
<dbReference type="InterPro" id="IPR017441">
    <property type="entry name" value="Protein_kinase_ATP_BS"/>
</dbReference>
<evidence type="ECO:0000256" key="7">
    <source>
        <dbReference type="ARBA" id="ARBA00047899"/>
    </source>
</evidence>
<feature type="domain" description="Protein kinase" evidence="11">
    <location>
        <begin position="219"/>
        <end position="526"/>
    </location>
</feature>
<feature type="region of interest" description="Disordered" evidence="10">
    <location>
        <begin position="182"/>
        <end position="202"/>
    </location>
</feature>
<dbReference type="GO" id="GO:0005829">
    <property type="term" value="C:cytosol"/>
    <property type="evidence" value="ECO:0007669"/>
    <property type="project" value="TreeGrafter"/>
</dbReference>
<organism evidence="12 13">
    <name type="scientific">Wickerhamomyces anomalus (strain ATCC 58044 / CBS 1984 / NCYC 433 / NRRL Y-366-8)</name>
    <name type="common">Yeast</name>
    <name type="synonym">Hansenula anomala</name>
    <dbReference type="NCBI Taxonomy" id="683960"/>
    <lineage>
        <taxon>Eukaryota</taxon>
        <taxon>Fungi</taxon>
        <taxon>Dikarya</taxon>
        <taxon>Ascomycota</taxon>
        <taxon>Saccharomycotina</taxon>
        <taxon>Saccharomycetes</taxon>
        <taxon>Phaffomycetales</taxon>
        <taxon>Wickerhamomycetaceae</taxon>
        <taxon>Wickerhamomyces</taxon>
    </lineage>
</organism>
<dbReference type="PROSITE" id="PS50011">
    <property type="entry name" value="PROTEIN_KINASE_DOM"/>
    <property type="match status" value="1"/>
</dbReference>
<dbReference type="SMART" id="SM00220">
    <property type="entry name" value="S_TKc"/>
    <property type="match status" value="1"/>
</dbReference>
<evidence type="ECO:0000256" key="6">
    <source>
        <dbReference type="ARBA" id="ARBA00022840"/>
    </source>
</evidence>
<evidence type="ECO:0000256" key="10">
    <source>
        <dbReference type="SAM" id="MobiDB-lite"/>
    </source>
</evidence>
<evidence type="ECO:0000256" key="5">
    <source>
        <dbReference type="ARBA" id="ARBA00022777"/>
    </source>
</evidence>
<keyword evidence="5" id="KW-0418">Kinase</keyword>
<evidence type="ECO:0000256" key="3">
    <source>
        <dbReference type="ARBA" id="ARBA00022679"/>
    </source>
</evidence>
<dbReference type="STRING" id="683960.A0A1E3P9K4"/>
<dbReference type="EMBL" id="KV454208">
    <property type="protein sequence ID" value="ODQ62093.1"/>
    <property type="molecule type" value="Genomic_DNA"/>
</dbReference>
<dbReference type="PANTHER" id="PTHR24343">
    <property type="entry name" value="SERINE/THREONINE KINASE"/>
    <property type="match status" value="1"/>
</dbReference>
<evidence type="ECO:0000313" key="13">
    <source>
        <dbReference type="Proteomes" id="UP000094112"/>
    </source>
</evidence>
<feature type="region of interest" description="Disordered" evidence="10">
    <location>
        <begin position="75"/>
        <end position="146"/>
    </location>
</feature>
<keyword evidence="13" id="KW-1185">Reference proteome</keyword>
<feature type="non-terminal residue" evidence="12">
    <location>
        <position position="1"/>
    </location>
</feature>
<dbReference type="SUPFAM" id="SSF56112">
    <property type="entry name" value="Protein kinase-like (PK-like)"/>
    <property type="match status" value="1"/>
</dbReference>
<dbReference type="Proteomes" id="UP000094112">
    <property type="component" value="Unassembled WGS sequence"/>
</dbReference>
<evidence type="ECO:0000313" key="12">
    <source>
        <dbReference type="EMBL" id="ODQ62093.1"/>
    </source>
</evidence>